<organism evidence="3 4">
    <name type="scientific">Fomitiporia mediterranea (strain MF3/22)</name>
    <name type="common">Grapevine white-rot fungus</name>
    <dbReference type="NCBI Taxonomy" id="694068"/>
    <lineage>
        <taxon>Eukaryota</taxon>
        <taxon>Fungi</taxon>
        <taxon>Dikarya</taxon>
        <taxon>Basidiomycota</taxon>
        <taxon>Agaricomycotina</taxon>
        <taxon>Agaricomycetes</taxon>
        <taxon>Hymenochaetales</taxon>
        <taxon>Hymenochaetaceae</taxon>
        <taxon>Fomitiporia</taxon>
    </lineage>
</organism>
<feature type="region of interest" description="Disordered" evidence="1">
    <location>
        <begin position="1"/>
        <end position="33"/>
    </location>
</feature>
<dbReference type="EMBL" id="JH717986">
    <property type="protein sequence ID" value="EJC97676.1"/>
    <property type="molecule type" value="Genomic_DNA"/>
</dbReference>
<accession>R7SG32</accession>
<dbReference type="eggNOG" id="ENOG502SE22">
    <property type="taxonomic scope" value="Eukaryota"/>
</dbReference>
<dbReference type="PANTHER" id="PTHR38699">
    <property type="entry name" value="CHROMOSOME 1, WHOLE GENOME SHOTGUN SEQUENCE"/>
    <property type="match status" value="1"/>
</dbReference>
<proteinExistence type="predicted"/>
<feature type="transmembrane region" description="Helical" evidence="2">
    <location>
        <begin position="121"/>
        <end position="139"/>
    </location>
</feature>
<reference evidence="4" key="1">
    <citation type="journal article" date="2012" name="Science">
        <title>The Paleozoic origin of enzymatic lignin decomposition reconstructed from 31 fungal genomes.</title>
        <authorList>
            <person name="Floudas D."/>
            <person name="Binder M."/>
            <person name="Riley R."/>
            <person name="Barry K."/>
            <person name="Blanchette R.A."/>
            <person name="Henrissat B."/>
            <person name="Martinez A.T."/>
            <person name="Otillar R."/>
            <person name="Spatafora J.W."/>
            <person name="Yadav J.S."/>
            <person name="Aerts A."/>
            <person name="Benoit I."/>
            <person name="Boyd A."/>
            <person name="Carlson A."/>
            <person name="Copeland A."/>
            <person name="Coutinho P.M."/>
            <person name="de Vries R.P."/>
            <person name="Ferreira P."/>
            <person name="Findley K."/>
            <person name="Foster B."/>
            <person name="Gaskell J."/>
            <person name="Glotzer D."/>
            <person name="Gorecki P."/>
            <person name="Heitman J."/>
            <person name="Hesse C."/>
            <person name="Hori C."/>
            <person name="Igarashi K."/>
            <person name="Jurgens J.A."/>
            <person name="Kallen N."/>
            <person name="Kersten P."/>
            <person name="Kohler A."/>
            <person name="Kuees U."/>
            <person name="Kumar T.K.A."/>
            <person name="Kuo A."/>
            <person name="LaButti K."/>
            <person name="Larrondo L.F."/>
            <person name="Lindquist E."/>
            <person name="Ling A."/>
            <person name="Lombard V."/>
            <person name="Lucas S."/>
            <person name="Lundell T."/>
            <person name="Martin R."/>
            <person name="McLaughlin D.J."/>
            <person name="Morgenstern I."/>
            <person name="Morin E."/>
            <person name="Murat C."/>
            <person name="Nagy L.G."/>
            <person name="Nolan M."/>
            <person name="Ohm R.A."/>
            <person name="Patyshakuliyeva A."/>
            <person name="Rokas A."/>
            <person name="Ruiz-Duenas F.J."/>
            <person name="Sabat G."/>
            <person name="Salamov A."/>
            <person name="Samejima M."/>
            <person name="Schmutz J."/>
            <person name="Slot J.C."/>
            <person name="St John F."/>
            <person name="Stenlid J."/>
            <person name="Sun H."/>
            <person name="Sun S."/>
            <person name="Syed K."/>
            <person name="Tsang A."/>
            <person name="Wiebenga A."/>
            <person name="Young D."/>
            <person name="Pisabarro A."/>
            <person name="Eastwood D.C."/>
            <person name="Martin F."/>
            <person name="Cullen D."/>
            <person name="Grigoriev I.V."/>
            <person name="Hibbett D.S."/>
        </authorList>
    </citation>
    <scope>NUCLEOTIDE SEQUENCE [LARGE SCALE GENOMIC DNA]</scope>
    <source>
        <strain evidence="4">MF3/22</strain>
    </source>
</reference>
<evidence type="ECO:0000313" key="4">
    <source>
        <dbReference type="Proteomes" id="UP000053630"/>
    </source>
</evidence>
<dbReference type="AlphaFoldDB" id="R7SG32"/>
<evidence type="ECO:0000313" key="3">
    <source>
        <dbReference type="EMBL" id="EJC97676.1"/>
    </source>
</evidence>
<sequence>MTSSNPSHIPSTAAREKHVGGLSAVQTQHRSDAGSKHVTLATIPDLRFEQSYLKSIAPYVQTRRVAGSAGGEECREAVGVRWKQVLWITTRDQLASPLLQGAVWGVAQPFVRSFFAGVRAFFARAFYGFFGFFGFFRFFKQTASRDSHVPVSRQLKSSGDGELTLRLREWAKDFEEDI</sequence>
<dbReference type="Pfam" id="PF08589">
    <property type="entry name" value="ATG43"/>
    <property type="match status" value="1"/>
</dbReference>
<keyword evidence="2" id="KW-1133">Transmembrane helix</keyword>
<gene>
    <name evidence="3" type="ORF">FOMMEDRAFT_171602</name>
</gene>
<feature type="compositionally biased region" description="Polar residues" evidence="1">
    <location>
        <begin position="1"/>
        <end position="10"/>
    </location>
</feature>
<dbReference type="KEGG" id="fme:FOMMEDRAFT_171602"/>
<dbReference type="InterPro" id="IPR013898">
    <property type="entry name" value="Atg43"/>
</dbReference>
<keyword evidence="2" id="KW-0812">Transmembrane</keyword>
<dbReference type="Proteomes" id="UP000053630">
    <property type="component" value="Unassembled WGS sequence"/>
</dbReference>
<evidence type="ECO:0008006" key="5">
    <source>
        <dbReference type="Google" id="ProtNLM"/>
    </source>
</evidence>
<dbReference type="GO" id="GO:0140580">
    <property type="term" value="F:mitochondrion autophagosome adaptor activity"/>
    <property type="evidence" value="ECO:0007669"/>
    <property type="project" value="InterPro"/>
</dbReference>
<evidence type="ECO:0000256" key="1">
    <source>
        <dbReference type="SAM" id="MobiDB-lite"/>
    </source>
</evidence>
<dbReference type="GO" id="GO:0000423">
    <property type="term" value="P:mitophagy"/>
    <property type="evidence" value="ECO:0007669"/>
    <property type="project" value="InterPro"/>
</dbReference>
<name>R7SG32_FOMME</name>
<dbReference type="PANTHER" id="PTHR38699:SF1">
    <property type="entry name" value="MITOPHAGY RECEPTOR ATG43"/>
    <property type="match status" value="1"/>
</dbReference>
<evidence type="ECO:0000256" key="2">
    <source>
        <dbReference type="SAM" id="Phobius"/>
    </source>
</evidence>
<dbReference type="RefSeq" id="XP_007272092.1">
    <property type="nucleotide sequence ID" value="XM_007272030.1"/>
</dbReference>
<dbReference type="OrthoDB" id="2430343at2759"/>
<keyword evidence="2" id="KW-0472">Membrane</keyword>
<protein>
    <recommendedName>
        <fullName evidence="5">Transmembrane protein</fullName>
    </recommendedName>
</protein>
<dbReference type="GeneID" id="18677354"/>
<keyword evidence="4" id="KW-1185">Reference proteome</keyword>